<protein>
    <recommendedName>
        <fullName evidence="3">Antibiotic ABC transporter</fullName>
    </recommendedName>
</protein>
<comment type="caution">
    <text evidence="1">The sequence shown here is derived from an EMBL/GenBank/DDBJ whole genome shotgun (WGS) entry which is preliminary data.</text>
</comment>
<organism evidence="1 2">
    <name type="scientific">Altericroceibacterium indicum</name>
    <dbReference type="NCBI Taxonomy" id="374177"/>
    <lineage>
        <taxon>Bacteria</taxon>
        <taxon>Pseudomonadati</taxon>
        <taxon>Pseudomonadota</taxon>
        <taxon>Alphaproteobacteria</taxon>
        <taxon>Sphingomonadales</taxon>
        <taxon>Erythrobacteraceae</taxon>
        <taxon>Altericroceibacterium</taxon>
    </lineage>
</organism>
<proteinExistence type="predicted"/>
<sequence>MADWLQLGASGMQLWSDACSVIALRTIRMAQGGKTAEREAQLMVDEKIDANMSLAMKLAMAGPSSPEATMRRAVQHYSKPVKANRRRLMKG</sequence>
<evidence type="ECO:0000313" key="1">
    <source>
        <dbReference type="EMBL" id="MXP25997.1"/>
    </source>
</evidence>
<keyword evidence="2" id="KW-1185">Reference proteome</keyword>
<dbReference type="OrthoDB" id="7432973at2"/>
<dbReference type="Proteomes" id="UP000460561">
    <property type="component" value="Unassembled WGS sequence"/>
</dbReference>
<evidence type="ECO:0000313" key="2">
    <source>
        <dbReference type="Proteomes" id="UP000460561"/>
    </source>
</evidence>
<gene>
    <name evidence="1" type="ORF">GRI39_08075</name>
</gene>
<reference evidence="1 2" key="1">
    <citation type="submission" date="2019-12" db="EMBL/GenBank/DDBJ databases">
        <title>Genomic-based taxomic classification of the family Erythrobacteraceae.</title>
        <authorList>
            <person name="Xu L."/>
        </authorList>
    </citation>
    <scope>NUCLEOTIDE SEQUENCE [LARGE SCALE GENOMIC DNA]</scope>
    <source>
        <strain evidence="1 2">DSM 18604</strain>
    </source>
</reference>
<accession>A0A845A906</accession>
<dbReference type="EMBL" id="WTYQ01000002">
    <property type="protein sequence ID" value="MXP25997.1"/>
    <property type="molecule type" value="Genomic_DNA"/>
</dbReference>
<name>A0A845A906_9SPHN</name>
<dbReference type="AlphaFoldDB" id="A0A845A906"/>
<evidence type="ECO:0008006" key="3">
    <source>
        <dbReference type="Google" id="ProtNLM"/>
    </source>
</evidence>